<dbReference type="CDD" id="cd00130">
    <property type="entry name" value="PAS"/>
    <property type="match status" value="3"/>
</dbReference>
<dbReference type="Gene3D" id="3.30.450.40">
    <property type="match status" value="1"/>
</dbReference>
<reference evidence="4" key="2">
    <citation type="journal article" date="2020" name="Int. J. Syst. Evol. Microbiol.">
        <title>Genomic insights into a novel species Rhodoferax aquaticus sp. nov., isolated from freshwater.</title>
        <authorList>
            <person name="Li T."/>
            <person name="Zhuo Y."/>
            <person name="Jin C.Z."/>
            <person name="Wu X."/>
            <person name="Ko S.R."/>
            <person name="Jin F.J."/>
            <person name="Ahn C.Y."/>
            <person name="Oh H.M."/>
            <person name="Lee H.G."/>
            <person name="Jin L."/>
        </authorList>
    </citation>
    <scope>NUCLEOTIDE SEQUENCE [LARGE SCALE GENOMIC DNA]</scope>
    <source>
        <strain evidence="4">Gr-4</strain>
    </source>
</reference>
<keyword evidence="4" id="KW-1185">Reference proteome</keyword>
<dbReference type="Pfam" id="PF08447">
    <property type="entry name" value="PAS_3"/>
    <property type="match status" value="3"/>
</dbReference>
<feature type="domain" description="PAS" evidence="1">
    <location>
        <begin position="178"/>
        <end position="249"/>
    </location>
</feature>
<dbReference type="InterPro" id="IPR035965">
    <property type="entry name" value="PAS-like_dom_sf"/>
</dbReference>
<sequence length="560" mass="62847">MPSATLPANETQRLKALRNLQVLDTGPEAEFDALANAASLVCGVPVSLISLIDSERQWFKAKVGVTGMSETPRDIAFCAHAILGEGIMEVPDASLDPRFKDNPLVLGNPDIRFYAGAPVSVGNGQRVGTLCVIDRQPRTLTSAQKEILVNLALAAGQALEGRRAMRELQRVSALNQADDARFKALSDALPVGIFYADEYSNCTHTNRRWQEMHGLSASQSVGASWMRMVHIEDLEAVRKQWDDSVLHRAPFMMEFRIQRLDRTERFVRVHAQAAVEVDVGLDVDDEAVDSVTYVGSAEDVTDYRAAERGLYDERRRLANVIDGANLGTWEWHVPDGQMRINARWAEIVGHSLSDWAKVTIATWQRICHPEDLARVTELYAQHFQNRGEHFAFEMRLRHREGHWVWVLSRGRVLHWLADGKAGWVFGTHEDITEQKRQETLLLEANERLELATESGGIGVWDWDVASNTLVWNAQNYLLYRIEPFSVPGNYQLWAQHVHPDDLPMAEASLQAALRGESTFNTNFRIIGGDGVVRRIRGAGRVTRDAQGNATRMVGANWELS</sequence>
<dbReference type="PROSITE" id="PS50112">
    <property type="entry name" value="PAS"/>
    <property type="match status" value="1"/>
</dbReference>
<dbReference type="AlphaFoldDB" id="A0A515ELC6"/>
<dbReference type="InterPro" id="IPR003018">
    <property type="entry name" value="GAF"/>
</dbReference>
<dbReference type="Gene3D" id="3.30.450.20">
    <property type="entry name" value="PAS domain"/>
    <property type="match status" value="3"/>
</dbReference>
<feature type="domain" description="PAC" evidence="2">
    <location>
        <begin position="390"/>
        <end position="443"/>
    </location>
</feature>
<evidence type="ECO:0000313" key="3">
    <source>
        <dbReference type="EMBL" id="QDL53457.1"/>
    </source>
</evidence>
<evidence type="ECO:0000259" key="2">
    <source>
        <dbReference type="PROSITE" id="PS50113"/>
    </source>
</evidence>
<dbReference type="Gene3D" id="2.10.70.100">
    <property type="match status" value="1"/>
</dbReference>
<dbReference type="KEGG" id="rhg:EXZ61_04285"/>
<dbReference type="InterPro" id="IPR000014">
    <property type="entry name" value="PAS"/>
</dbReference>
<dbReference type="EMBL" id="CP036282">
    <property type="protein sequence ID" value="QDL53457.1"/>
    <property type="molecule type" value="Genomic_DNA"/>
</dbReference>
<dbReference type="RefSeq" id="WP_142809360.1">
    <property type="nucleotide sequence ID" value="NZ_CP036282.1"/>
</dbReference>
<dbReference type="SMART" id="SM00065">
    <property type="entry name" value="GAF"/>
    <property type="match status" value="1"/>
</dbReference>
<proteinExistence type="predicted"/>
<dbReference type="Pfam" id="PF01590">
    <property type="entry name" value="GAF"/>
    <property type="match status" value="1"/>
</dbReference>
<gene>
    <name evidence="3" type="ORF">EXZ61_04285</name>
</gene>
<dbReference type="SMART" id="SM00091">
    <property type="entry name" value="PAS"/>
    <property type="match status" value="3"/>
</dbReference>
<dbReference type="SUPFAM" id="SSF55785">
    <property type="entry name" value="PYP-like sensor domain (PAS domain)"/>
    <property type="match status" value="3"/>
</dbReference>
<dbReference type="PANTHER" id="PTHR43102">
    <property type="entry name" value="SLR1143 PROTEIN"/>
    <property type="match status" value="1"/>
</dbReference>
<dbReference type="PROSITE" id="PS50113">
    <property type="entry name" value="PAC"/>
    <property type="match status" value="1"/>
</dbReference>
<evidence type="ECO:0000259" key="1">
    <source>
        <dbReference type="PROSITE" id="PS50112"/>
    </source>
</evidence>
<dbReference type="InterPro" id="IPR000700">
    <property type="entry name" value="PAS-assoc_C"/>
</dbReference>
<protein>
    <submittedName>
        <fullName evidence="3">PAS domain S-box protein</fullName>
    </submittedName>
</protein>
<dbReference type="Proteomes" id="UP000317365">
    <property type="component" value="Chromosome"/>
</dbReference>
<dbReference type="PANTHER" id="PTHR43102:SF2">
    <property type="entry name" value="GAF DOMAIN-CONTAINING PROTEIN"/>
    <property type="match status" value="1"/>
</dbReference>
<dbReference type="InterPro" id="IPR013655">
    <property type="entry name" value="PAS_fold_3"/>
</dbReference>
<dbReference type="SMART" id="SM00086">
    <property type="entry name" value="PAC"/>
    <property type="match status" value="1"/>
</dbReference>
<dbReference type="InterPro" id="IPR029016">
    <property type="entry name" value="GAF-like_dom_sf"/>
</dbReference>
<name>A0A515ELC6_9BURK</name>
<accession>A0A515ELC6</accession>
<dbReference type="NCBIfam" id="TIGR00229">
    <property type="entry name" value="sensory_box"/>
    <property type="match status" value="2"/>
</dbReference>
<organism evidence="3 4">
    <name type="scientific">Rhodoferax aquaticus</name>
    <dbReference type="NCBI Taxonomy" id="2527691"/>
    <lineage>
        <taxon>Bacteria</taxon>
        <taxon>Pseudomonadati</taxon>
        <taxon>Pseudomonadota</taxon>
        <taxon>Betaproteobacteria</taxon>
        <taxon>Burkholderiales</taxon>
        <taxon>Comamonadaceae</taxon>
        <taxon>Rhodoferax</taxon>
    </lineage>
</organism>
<dbReference type="InterPro" id="IPR001610">
    <property type="entry name" value="PAC"/>
</dbReference>
<evidence type="ECO:0000313" key="4">
    <source>
        <dbReference type="Proteomes" id="UP000317365"/>
    </source>
</evidence>
<reference evidence="4" key="1">
    <citation type="submission" date="2019-02" db="EMBL/GenBank/DDBJ databases">
        <title>Complete genome sequence of Rhodoferax sp. Gr-4.</title>
        <authorList>
            <person name="Jin L."/>
        </authorList>
    </citation>
    <scope>NUCLEOTIDE SEQUENCE [LARGE SCALE GENOMIC DNA]</scope>
    <source>
        <strain evidence="4">Gr-4</strain>
    </source>
</reference>
<dbReference type="SUPFAM" id="SSF55781">
    <property type="entry name" value="GAF domain-like"/>
    <property type="match status" value="1"/>
</dbReference>